<dbReference type="Pfam" id="PF00392">
    <property type="entry name" value="GntR"/>
    <property type="match status" value="1"/>
</dbReference>
<accession>A0A841DLH3</accession>
<dbReference type="EMBL" id="JACHNF010000001">
    <property type="protein sequence ID" value="MBB5979954.1"/>
    <property type="molecule type" value="Genomic_DNA"/>
</dbReference>
<dbReference type="Pfam" id="PF07702">
    <property type="entry name" value="UTRA"/>
    <property type="match status" value="1"/>
</dbReference>
<dbReference type="InterPro" id="IPR036390">
    <property type="entry name" value="WH_DNA-bd_sf"/>
</dbReference>
<dbReference type="PANTHER" id="PTHR44846">
    <property type="entry name" value="MANNOSYL-D-GLYCERATE TRANSPORT/METABOLISM SYSTEM REPRESSOR MNGR-RELATED"/>
    <property type="match status" value="1"/>
</dbReference>
<comment type="caution">
    <text evidence="5">The sequence shown here is derived from an EMBL/GenBank/DDBJ whole genome shotgun (WGS) entry which is preliminary data.</text>
</comment>
<organism evidence="5 6">
    <name type="scientific">Kribbella solani</name>
    <dbReference type="NCBI Taxonomy" id="236067"/>
    <lineage>
        <taxon>Bacteria</taxon>
        <taxon>Bacillati</taxon>
        <taxon>Actinomycetota</taxon>
        <taxon>Actinomycetes</taxon>
        <taxon>Propionibacteriales</taxon>
        <taxon>Kribbellaceae</taxon>
        <taxon>Kribbella</taxon>
    </lineage>
</organism>
<sequence>MATRGSAVLRRRGAALYGELAGDLTDRIQHGEFAPGAKLPPEKELAEAYGVNRLTVRRALSELARSNVIRTEHGVGSFVREASVRHRIDDSHAGLAESMAARGLTVTHELLESSRVWLRDLDADTRSRVPRGWKPPLARFRFRRLLDGPPWSLSTVLMPVGVAPADWDGVNSLTSVLADQGLPVIRAERGFSAAAADDETARWLDIAPGTPVLVVNGINTDHHGVPVMLLQHHTRADRAEYVIRLTEQLEGEE</sequence>
<dbReference type="Gene3D" id="3.40.1410.10">
    <property type="entry name" value="Chorismate lyase-like"/>
    <property type="match status" value="1"/>
</dbReference>
<dbReference type="PRINTS" id="PR00035">
    <property type="entry name" value="HTHGNTR"/>
</dbReference>
<dbReference type="InterPro" id="IPR011663">
    <property type="entry name" value="UTRA"/>
</dbReference>
<evidence type="ECO:0000313" key="5">
    <source>
        <dbReference type="EMBL" id="MBB5979954.1"/>
    </source>
</evidence>
<dbReference type="SUPFAM" id="SSF46785">
    <property type="entry name" value="Winged helix' DNA-binding domain"/>
    <property type="match status" value="1"/>
</dbReference>
<proteinExistence type="predicted"/>
<dbReference type="GO" id="GO:0003700">
    <property type="term" value="F:DNA-binding transcription factor activity"/>
    <property type="evidence" value="ECO:0007669"/>
    <property type="project" value="InterPro"/>
</dbReference>
<gene>
    <name evidence="5" type="ORF">HDA44_003295</name>
</gene>
<name>A0A841DLH3_9ACTN</name>
<evidence type="ECO:0000256" key="3">
    <source>
        <dbReference type="ARBA" id="ARBA00023163"/>
    </source>
</evidence>
<keyword evidence="6" id="KW-1185">Reference proteome</keyword>
<keyword evidence="1" id="KW-0805">Transcription regulation</keyword>
<dbReference type="PANTHER" id="PTHR44846:SF1">
    <property type="entry name" value="MANNOSYL-D-GLYCERATE TRANSPORT_METABOLISM SYSTEM REPRESSOR MNGR-RELATED"/>
    <property type="match status" value="1"/>
</dbReference>
<dbReference type="Gene3D" id="1.10.10.10">
    <property type="entry name" value="Winged helix-like DNA-binding domain superfamily/Winged helix DNA-binding domain"/>
    <property type="match status" value="1"/>
</dbReference>
<dbReference type="InterPro" id="IPR000524">
    <property type="entry name" value="Tscrpt_reg_HTH_GntR"/>
</dbReference>
<evidence type="ECO:0000313" key="6">
    <source>
        <dbReference type="Proteomes" id="UP000558997"/>
    </source>
</evidence>
<dbReference type="SUPFAM" id="SSF64288">
    <property type="entry name" value="Chorismate lyase-like"/>
    <property type="match status" value="1"/>
</dbReference>
<keyword evidence="3" id="KW-0804">Transcription</keyword>
<dbReference type="SMART" id="SM00866">
    <property type="entry name" value="UTRA"/>
    <property type="match status" value="1"/>
</dbReference>
<dbReference type="AlphaFoldDB" id="A0A841DLH3"/>
<dbReference type="InterPro" id="IPR036388">
    <property type="entry name" value="WH-like_DNA-bd_sf"/>
</dbReference>
<dbReference type="InterPro" id="IPR028978">
    <property type="entry name" value="Chorismate_lyase_/UTRA_dom_sf"/>
</dbReference>
<dbReference type="PROSITE" id="PS50949">
    <property type="entry name" value="HTH_GNTR"/>
    <property type="match status" value="1"/>
</dbReference>
<feature type="domain" description="HTH gntR-type" evidence="4">
    <location>
        <begin position="14"/>
        <end position="82"/>
    </location>
</feature>
<dbReference type="RefSeq" id="WP_184835309.1">
    <property type="nucleotide sequence ID" value="NZ_BAAAVN010000006.1"/>
</dbReference>
<evidence type="ECO:0000256" key="2">
    <source>
        <dbReference type="ARBA" id="ARBA00023125"/>
    </source>
</evidence>
<dbReference type="GO" id="GO:0045892">
    <property type="term" value="P:negative regulation of DNA-templated transcription"/>
    <property type="evidence" value="ECO:0007669"/>
    <property type="project" value="TreeGrafter"/>
</dbReference>
<dbReference type="Proteomes" id="UP000558997">
    <property type="component" value="Unassembled WGS sequence"/>
</dbReference>
<dbReference type="GO" id="GO:0003677">
    <property type="term" value="F:DNA binding"/>
    <property type="evidence" value="ECO:0007669"/>
    <property type="project" value="UniProtKB-KW"/>
</dbReference>
<dbReference type="InterPro" id="IPR050679">
    <property type="entry name" value="Bact_HTH_transcr_reg"/>
</dbReference>
<evidence type="ECO:0000259" key="4">
    <source>
        <dbReference type="PROSITE" id="PS50949"/>
    </source>
</evidence>
<protein>
    <submittedName>
        <fullName evidence="5">DNA-binding GntR family transcriptional regulator</fullName>
    </submittedName>
</protein>
<reference evidence="5 6" key="1">
    <citation type="submission" date="2020-08" db="EMBL/GenBank/DDBJ databases">
        <title>Sequencing the genomes of 1000 actinobacteria strains.</title>
        <authorList>
            <person name="Klenk H.-P."/>
        </authorList>
    </citation>
    <scope>NUCLEOTIDE SEQUENCE [LARGE SCALE GENOMIC DNA]</scope>
    <source>
        <strain evidence="5 6">DSM 17294</strain>
    </source>
</reference>
<keyword evidence="2 5" id="KW-0238">DNA-binding</keyword>
<dbReference type="CDD" id="cd07377">
    <property type="entry name" value="WHTH_GntR"/>
    <property type="match status" value="1"/>
</dbReference>
<evidence type="ECO:0000256" key="1">
    <source>
        <dbReference type="ARBA" id="ARBA00023015"/>
    </source>
</evidence>
<dbReference type="SMART" id="SM00345">
    <property type="entry name" value="HTH_GNTR"/>
    <property type="match status" value="1"/>
</dbReference>